<comment type="caution">
    <text evidence="1">The sequence shown here is derived from an EMBL/GenBank/DDBJ whole genome shotgun (WGS) entry which is preliminary data.</text>
</comment>
<organism evidence="1 2">
    <name type="scientific">Skermanella stibiiresistens SB22</name>
    <dbReference type="NCBI Taxonomy" id="1385369"/>
    <lineage>
        <taxon>Bacteria</taxon>
        <taxon>Pseudomonadati</taxon>
        <taxon>Pseudomonadota</taxon>
        <taxon>Alphaproteobacteria</taxon>
        <taxon>Rhodospirillales</taxon>
        <taxon>Azospirillaceae</taxon>
        <taxon>Skermanella</taxon>
    </lineage>
</organism>
<name>W9HAH1_9PROT</name>
<sequence length="81" mass="9089">MVIDTPNAVQAHRDAVIQPIGLADFMLLPTGMSFDARRSSIPWMGVMKHYGKEAAFVMNRVKRGTVAFRDAKKLSLKEGRR</sequence>
<accession>W9HAH1</accession>
<evidence type="ECO:0000313" key="2">
    <source>
        <dbReference type="Proteomes" id="UP000019486"/>
    </source>
</evidence>
<dbReference type="STRING" id="1385369.N825_33550"/>
<reference evidence="1 2" key="1">
    <citation type="submission" date="2013-08" db="EMBL/GenBank/DDBJ databases">
        <title>The genome sequence of Skermanella stibiiresistens.</title>
        <authorList>
            <person name="Zhu W."/>
            <person name="Wang G."/>
        </authorList>
    </citation>
    <scope>NUCLEOTIDE SEQUENCE [LARGE SCALE GENOMIC DNA]</scope>
    <source>
        <strain evidence="1 2">SB22</strain>
    </source>
</reference>
<protein>
    <submittedName>
        <fullName evidence="1">Uncharacterized protein</fullName>
    </submittedName>
</protein>
<evidence type="ECO:0000313" key="1">
    <source>
        <dbReference type="EMBL" id="EWY40858.1"/>
    </source>
</evidence>
<dbReference type="AlphaFoldDB" id="W9HAH1"/>
<dbReference type="EMBL" id="AVFL01000006">
    <property type="protein sequence ID" value="EWY40858.1"/>
    <property type="molecule type" value="Genomic_DNA"/>
</dbReference>
<keyword evidence="2" id="KW-1185">Reference proteome</keyword>
<proteinExistence type="predicted"/>
<gene>
    <name evidence="1" type="ORF">N825_33550</name>
</gene>
<dbReference type="Proteomes" id="UP000019486">
    <property type="component" value="Unassembled WGS sequence"/>
</dbReference>